<proteinExistence type="predicted"/>
<comment type="caution">
    <text evidence="1">The sequence shown here is derived from an EMBL/GenBank/DDBJ whole genome shotgun (WGS) entry which is preliminary data.</text>
</comment>
<dbReference type="AlphaFoldDB" id="A0A370K4A8"/>
<evidence type="ECO:0000313" key="1">
    <source>
        <dbReference type="EMBL" id="RDI97495.1"/>
    </source>
</evidence>
<dbReference type="EMBL" id="QQSY01000005">
    <property type="protein sequence ID" value="RDI97495.1"/>
    <property type="molecule type" value="Genomic_DNA"/>
</dbReference>
<evidence type="ECO:0000313" key="2">
    <source>
        <dbReference type="Proteomes" id="UP000254711"/>
    </source>
</evidence>
<gene>
    <name evidence="1" type="ORF">DVT68_17300</name>
</gene>
<accession>A0A370K4A8</accession>
<reference evidence="1 2" key="1">
    <citation type="submission" date="2018-07" db="EMBL/GenBank/DDBJ databases">
        <title>Dyella solisilvae sp. nov., isolated from the pine and broad-leaved mixed forest soil.</title>
        <authorList>
            <person name="Gao Z."/>
            <person name="Qiu L."/>
        </authorList>
    </citation>
    <scope>NUCLEOTIDE SEQUENCE [LARGE SCALE GENOMIC DNA]</scope>
    <source>
        <strain evidence="1 2">DHG54</strain>
    </source>
</reference>
<dbReference type="Proteomes" id="UP000254711">
    <property type="component" value="Unassembled WGS sequence"/>
</dbReference>
<protein>
    <submittedName>
        <fullName evidence="1">Uncharacterized protein</fullName>
    </submittedName>
</protein>
<keyword evidence="2" id="KW-1185">Reference proteome</keyword>
<name>A0A370K4A8_9GAMM</name>
<sequence>MDVTIRGTDQGAAMTYSEHDLAGELREVLKGFSGAIDYGQVADWAYQTYLRHARDIGPDVKQLLVSLEAMAMGPEFALPDGRLREIAQWNY</sequence>
<organism evidence="1 2">
    <name type="scientific">Dyella solisilvae</name>
    <dbReference type="NCBI Taxonomy" id="1920168"/>
    <lineage>
        <taxon>Bacteria</taxon>
        <taxon>Pseudomonadati</taxon>
        <taxon>Pseudomonadota</taxon>
        <taxon>Gammaproteobacteria</taxon>
        <taxon>Lysobacterales</taxon>
        <taxon>Rhodanobacteraceae</taxon>
        <taxon>Dyella</taxon>
    </lineage>
</organism>